<dbReference type="PRINTS" id="PR00379">
    <property type="entry name" value="INTEIN"/>
</dbReference>
<evidence type="ECO:0000313" key="3">
    <source>
        <dbReference type="Proteomes" id="UP001597221"/>
    </source>
</evidence>
<accession>A0ABW4HU32</accession>
<dbReference type="SUPFAM" id="SSF55608">
    <property type="entry name" value="Homing endonucleases"/>
    <property type="match status" value="2"/>
</dbReference>
<evidence type="ECO:0000313" key="2">
    <source>
        <dbReference type="EMBL" id="MFD1608299.1"/>
    </source>
</evidence>
<dbReference type="Pfam" id="PF14528">
    <property type="entry name" value="LAGLIDADG_3"/>
    <property type="match status" value="2"/>
</dbReference>
<dbReference type="GO" id="GO:0004519">
    <property type="term" value="F:endonuclease activity"/>
    <property type="evidence" value="ECO:0007669"/>
    <property type="project" value="UniProtKB-KW"/>
</dbReference>
<dbReference type="EMBL" id="JBHUDE010000049">
    <property type="protein sequence ID" value="MFD1608299.1"/>
    <property type="molecule type" value="Genomic_DNA"/>
</dbReference>
<keyword evidence="2" id="KW-0378">Hydrolase</keyword>
<proteinExistence type="predicted"/>
<comment type="caution">
    <text evidence="2">The sequence shown here is derived from an EMBL/GenBank/DDBJ whole genome shotgun (WGS) entry which is preliminary data.</text>
</comment>
<dbReference type="Gene3D" id="1.10.10.60">
    <property type="entry name" value="Homeodomain-like"/>
    <property type="match status" value="1"/>
</dbReference>
<dbReference type="Gene3D" id="3.10.28.10">
    <property type="entry name" value="Homing endonucleases"/>
    <property type="match status" value="1"/>
</dbReference>
<dbReference type="RefSeq" id="WP_251510422.1">
    <property type="nucleotide sequence ID" value="NZ_JAMBON010000001.1"/>
</dbReference>
<dbReference type="InterPro" id="IPR006142">
    <property type="entry name" value="INTEIN"/>
</dbReference>
<gene>
    <name evidence="2" type="ORF">ACFSBH_11580</name>
</gene>
<dbReference type="InterPro" id="IPR004042">
    <property type="entry name" value="Intein_endonuc_central"/>
</dbReference>
<evidence type="ECO:0000259" key="1">
    <source>
        <dbReference type="PROSITE" id="PS50819"/>
    </source>
</evidence>
<dbReference type="Proteomes" id="UP001597221">
    <property type="component" value="Unassembled WGS sequence"/>
</dbReference>
<keyword evidence="2" id="KW-0255">Endonuclease</keyword>
<dbReference type="InterPro" id="IPR004860">
    <property type="entry name" value="LAGLIDADG_dom"/>
</dbReference>
<reference evidence="3" key="1">
    <citation type="journal article" date="2019" name="Int. J. Syst. Evol. Microbiol.">
        <title>The Global Catalogue of Microorganisms (GCM) 10K type strain sequencing project: providing services to taxonomists for standard genome sequencing and annotation.</title>
        <authorList>
            <consortium name="The Broad Institute Genomics Platform"/>
            <consortium name="The Broad Institute Genome Sequencing Center for Infectious Disease"/>
            <person name="Wu L."/>
            <person name="Ma J."/>
        </authorList>
    </citation>
    <scope>NUCLEOTIDE SEQUENCE [LARGE SCALE GENOMIC DNA]</scope>
    <source>
        <strain evidence="3">CGMCC 1.12376</strain>
    </source>
</reference>
<name>A0ABW4HU32_9BACI</name>
<dbReference type="PROSITE" id="PS50819">
    <property type="entry name" value="INTEIN_ENDONUCLEASE"/>
    <property type="match status" value="1"/>
</dbReference>
<protein>
    <submittedName>
        <fullName evidence="2">LAGLIDADG family homing endonuclease</fullName>
    </submittedName>
</protein>
<dbReference type="InterPro" id="IPR027434">
    <property type="entry name" value="Homing_endonucl"/>
</dbReference>
<keyword evidence="2" id="KW-0540">Nuclease</keyword>
<keyword evidence="3" id="KW-1185">Reference proteome</keyword>
<organism evidence="2 3">
    <name type="scientific">Oceanobacillus luteolus</name>
    <dbReference type="NCBI Taxonomy" id="1274358"/>
    <lineage>
        <taxon>Bacteria</taxon>
        <taxon>Bacillati</taxon>
        <taxon>Bacillota</taxon>
        <taxon>Bacilli</taxon>
        <taxon>Bacillales</taxon>
        <taxon>Bacillaceae</taxon>
        <taxon>Oceanobacillus</taxon>
    </lineage>
</organism>
<sequence length="281" mass="33439">MDKLLRKRILETDEIIKLYLDGKSTTSIAKLANVSPRYIRMLLKENNVEMRPRGSWRRIYTVNEDYFKTWSNNMAYILGFFIADGMVSSNHQMISFSQKEKYILENIRSELDSNHKITKNNSDVYLLNINSKEMKKDLKEIHGVGPNKTSNIKFPYVPKEYMSHFVRGYFDGDGFVKYEKYFISFVGGSKLFMQSLRNVIDEYGFETNFTEHDTYYRVYVSGRKTIKLFSDWMYQNKGLYLRRKYEAFQKETLPLDQLKDRGIKVHKNAIKNRKLERKNCD</sequence>
<feature type="domain" description="DOD-type homing endonuclease" evidence="1">
    <location>
        <begin position="77"/>
        <end position="205"/>
    </location>
</feature>